<organism evidence="2 3">
    <name type="scientific">Daphnia magna</name>
    <dbReference type="NCBI Taxonomy" id="35525"/>
    <lineage>
        <taxon>Eukaryota</taxon>
        <taxon>Metazoa</taxon>
        <taxon>Ecdysozoa</taxon>
        <taxon>Arthropoda</taxon>
        <taxon>Crustacea</taxon>
        <taxon>Branchiopoda</taxon>
        <taxon>Diplostraca</taxon>
        <taxon>Cladocera</taxon>
        <taxon>Anomopoda</taxon>
        <taxon>Daphniidae</taxon>
        <taxon>Daphnia</taxon>
    </lineage>
</organism>
<feature type="compositionally biased region" description="Basic and acidic residues" evidence="1">
    <location>
        <begin position="86"/>
        <end position="104"/>
    </location>
</feature>
<feature type="region of interest" description="Disordered" evidence="1">
    <location>
        <begin position="1"/>
        <end position="144"/>
    </location>
</feature>
<comment type="caution">
    <text evidence="2">The sequence shown here is derived from an EMBL/GenBank/DDBJ whole genome shotgun (WGS) entry which is preliminary data.</text>
</comment>
<feature type="compositionally biased region" description="Basic and acidic residues" evidence="1">
    <location>
        <begin position="132"/>
        <end position="144"/>
    </location>
</feature>
<reference evidence="2 3" key="1">
    <citation type="journal article" date="2023" name="Nucleic Acids Res.">
        <title>The hologenome of Daphnia magna reveals possible DNA methylation and microbiome-mediated evolution of the host genome.</title>
        <authorList>
            <person name="Chaturvedi A."/>
            <person name="Li X."/>
            <person name="Dhandapani V."/>
            <person name="Marshall H."/>
            <person name="Kissane S."/>
            <person name="Cuenca-Cambronero M."/>
            <person name="Asole G."/>
            <person name="Calvet F."/>
            <person name="Ruiz-Romero M."/>
            <person name="Marangio P."/>
            <person name="Guigo R."/>
            <person name="Rago D."/>
            <person name="Mirbahai L."/>
            <person name="Eastwood N."/>
            <person name="Colbourne J.K."/>
            <person name="Zhou J."/>
            <person name="Mallon E."/>
            <person name="Orsini L."/>
        </authorList>
    </citation>
    <scope>NUCLEOTIDE SEQUENCE [LARGE SCALE GENOMIC DNA]</scope>
    <source>
        <strain evidence="2">LRV0_1</strain>
    </source>
</reference>
<feature type="compositionally biased region" description="Basic and acidic residues" evidence="1">
    <location>
        <begin position="62"/>
        <end position="78"/>
    </location>
</feature>
<keyword evidence="3" id="KW-1185">Reference proteome</keyword>
<sequence length="144" mass="17030">MKSGCPSSGDKGPFHLRPFSGLTQRSHGGSISSVESQGSHNRRRSNFSRERRILDQACEQELQDRELQAQRECEQHERDRRRRGDRRQDRDRSDTEESTRESLPQRKFAVPKRRMRVVRDWMTSTLSPSEAKQLRERYGMKKKD</sequence>
<accession>A0ABQ9Z2Z3</accession>
<dbReference type="Proteomes" id="UP001234178">
    <property type="component" value="Unassembled WGS sequence"/>
</dbReference>
<dbReference type="EMBL" id="JAOYFB010000002">
    <property type="protein sequence ID" value="KAK4007261.1"/>
    <property type="molecule type" value="Genomic_DNA"/>
</dbReference>
<proteinExistence type="predicted"/>
<evidence type="ECO:0000313" key="2">
    <source>
        <dbReference type="EMBL" id="KAK4007261.1"/>
    </source>
</evidence>
<evidence type="ECO:0000256" key="1">
    <source>
        <dbReference type="SAM" id="MobiDB-lite"/>
    </source>
</evidence>
<name>A0ABQ9Z2Z3_9CRUS</name>
<gene>
    <name evidence="2" type="ORF">OUZ56_012421</name>
</gene>
<feature type="compositionally biased region" description="Polar residues" evidence="1">
    <location>
        <begin position="21"/>
        <end position="39"/>
    </location>
</feature>
<evidence type="ECO:0000313" key="3">
    <source>
        <dbReference type="Proteomes" id="UP001234178"/>
    </source>
</evidence>
<protein>
    <submittedName>
        <fullName evidence="2">Uncharacterized protein</fullName>
    </submittedName>
</protein>